<dbReference type="GO" id="GO:0051539">
    <property type="term" value="F:4 iron, 4 sulfur cluster binding"/>
    <property type="evidence" value="ECO:0007669"/>
    <property type="project" value="UniProtKB-KW"/>
</dbReference>
<keyword evidence="3" id="KW-0479">Metal-binding</keyword>
<dbReference type="Gene3D" id="1.20.120.330">
    <property type="entry name" value="Nucleotidyltransferases domain 2"/>
    <property type="match status" value="1"/>
</dbReference>
<organism evidence="9 10">
    <name type="scientific">Olivibacter domesticus</name>
    <name type="common">Pseudosphingobacterium domesticum</name>
    <dbReference type="NCBI Taxonomy" id="407022"/>
    <lineage>
        <taxon>Bacteria</taxon>
        <taxon>Pseudomonadati</taxon>
        <taxon>Bacteroidota</taxon>
        <taxon>Sphingobacteriia</taxon>
        <taxon>Sphingobacteriales</taxon>
        <taxon>Sphingobacteriaceae</taxon>
        <taxon>Olivibacter</taxon>
    </lineage>
</organism>
<dbReference type="PROSITE" id="PS00365">
    <property type="entry name" value="NIR_SIR"/>
    <property type="match status" value="1"/>
</dbReference>
<evidence type="ECO:0000256" key="6">
    <source>
        <dbReference type="ARBA" id="ARBA00023014"/>
    </source>
</evidence>
<dbReference type="InterPro" id="IPR051329">
    <property type="entry name" value="NIR_SIR_4Fe-4S"/>
</dbReference>
<evidence type="ECO:0000313" key="10">
    <source>
        <dbReference type="Proteomes" id="UP000199421"/>
    </source>
</evidence>
<dbReference type="SUPFAM" id="SSF56014">
    <property type="entry name" value="Nitrite and sulphite reductase 4Fe-4S domain-like"/>
    <property type="match status" value="2"/>
</dbReference>
<keyword evidence="4" id="KW-0560">Oxidoreductase</keyword>
<keyword evidence="6" id="KW-0411">Iron-sulfur</keyword>
<dbReference type="EMBL" id="FOAF01000002">
    <property type="protein sequence ID" value="SEL33063.1"/>
    <property type="molecule type" value="Genomic_DNA"/>
</dbReference>
<dbReference type="InterPro" id="IPR006067">
    <property type="entry name" value="NO2/SO3_Rdtase_4Fe4S_dom"/>
</dbReference>
<keyword evidence="10" id="KW-1185">Reference proteome</keyword>
<dbReference type="Pfam" id="PF01077">
    <property type="entry name" value="NIR_SIR"/>
    <property type="match status" value="2"/>
</dbReference>
<dbReference type="GO" id="GO:0016491">
    <property type="term" value="F:oxidoreductase activity"/>
    <property type="evidence" value="ECO:0007669"/>
    <property type="project" value="UniProtKB-KW"/>
</dbReference>
<dbReference type="STRING" id="407022.SAMN05661044_02185"/>
<feature type="domain" description="Nitrite/sulphite reductase 4Fe-4S" evidence="7">
    <location>
        <begin position="396"/>
        <end position="541"/>
    </location>
</feature>
<gene>
    <name evidence="9" type="ORF">SAMN05661044_02185</name>
</gene>
<evidence type="ECO:0000256" key="1">
    <source>
        <dbReference type="ARBA" id="ARBA00022485"/>
    </source>
</evidence>
<dbReference type="PANTHER" id="PTHR32439:SF9">
    <property type="entry name" value="BLR3264 PROTEIN"/>
    <property type="match status" value="1"/>
</dbReference>
<dbReference type="RefSeq" id="WP_093323867.1">
    <property type="nucleotide sequence ID" value="NZ_FOAF01000002.1"/>
</dbReference>
<dbReference type="PRINTS" id="PR00397">
    <property type="entry name" value="SIROHAEM"/>
</dbReference>
<keyword evidence="5" id="KW-0408">Iron</keyword>
<dbReference type="InterPro" id="IPR036136">
    <property type="entry name" value="Nit/Sulf_reduc_fer-like_dom_sf"/>
</dbReference>
<keyword evidence="2" id="KW-0349">Heme</keyword>
<evidence type="ECO:0000259" key="7">
    <source>
        <dbReference type="Pfam" id="PF01077"/>
    </source>
</evidence>
<evidence type="ECO:0000256" key="5">
    <source>
        <dbReference type="ARBA" id="ARBA00023004"/>
    </source>
</evidence>
<evidence type="ECO:0000256" key="2">
    <source>
        <dbReference type="ARBA" id="ARBA00022617"/>
    </source>
</evidence>
<feature type="domain" description="Nitrite/sulphite reductase 4Fe-4S" evidence="7">
    <location>
        <begin position="122"/>
        <end position="273"/>
    </location>
</feature>
<evidence type="ECO:0000256" key="3">
    <source>
        <dbReference type="ARBA" id="ARBA00022723"/>
    </source>
</evidence>
<dbReference type="PANTHER" id="PTHR32439">
    <property type="entry name" value="FERREDOXIN--NITRITE REDUCTASE, CHLOROPLASTIC"/>
    <property type="match status" value="1"/>
</dbReference>
<keyword evidence="1" id="KW-0004">4Fe-4S</keyword>
<dbReference type="InterPro" id="IPR045854">
    <property type="entry name" value="NO2/SO3_Rdtase_4Fe4S_sf"/>
</dbReference>
<evidence type="ECO:0000313" key="9">
    <source>
        <dbReference type="EMBL" id="SEL33063.1"/>
    </source>
</evidence>
<dbReference type="InterPro" id="IPR005117">
    <property type="entry name" value="NiRdtase/SiRdtase_haem-b_fer"/>
</dbReference>
<evidence type="ECO:0000256" key="4">
    <source>
        <dbReference type="ARBA" id="ARBA00023002"/>
    </source>
</evidence>
<name>A0A1H7PBE5_OLID1</name>
<dbReference type="Gene3D" id="3.90.480.10">
    <property type="entry name" value="Sulfite Reductase Hemoprotein,Domain 2"/>
    <property type="match status" value="1"/>
</dbReference>
<dbReference type="GO" id="GO:0020037">
    <property type="term" value="F:heme binding"/>
    <property type="evidence" value="ECO:0007669"/>
    <property type="project" value="InterPro"/>
</dbReference>
<dbReference type="InterPro" id="IPR006066">
    <property type="entry name" value="NO2/SO3_Rdtase_FeS/sirohaem_BS"/>
</dbReference>
<dbReference type="Proteomes" id="UP000199421">
    <property type="component" value="Unassembled WGS sequence"/>
</dbReference>
<proteinExistence type="predicted"/>
<reference evidence="10" key="1">
    <citation type="submission" date="2016-10" db="EMBL/GenBank/DDBJ databases">
        <authorList>
            <person name="Varghese N."/>
            <person name="Submissions S."/>
        </authorList>
    </citation>
    <scope>NUCLEOTIDE SEQUENCE [LARGE SCALE GENOMIC DNA]</scope>
    <source>
        <strain evidence="10">DSM 18733</strain>
    </source>
</reference>
<dbReference type="Gene3D" id="3.30.413.10">
    <property type="entry name" value="Sulfite Reductase Hemoprotein, domain 1"/>
    <property type="match status" value="2"/>
</dbReference>
<dbReference type="OrthoDB" id="9803707at2"/>
<dbReference type="GO" id="GO:0046872">
    <property type="term" value="F:metal ion binding"/>
    <property type="evidence" value="ECO:0007669"/>
    <property type="project" value="UniProtKB-KW"/>
</dbReference>
<accession>A0A1H7PBE5</accession>
<sequence>MQSFRTELENTVVEQDIIDLEKKIHAFREGTIHEEKFRSLRLARGIYGQRQPGVQMIRIKLPFGKVNFKQFLRIADIADEYGSGNLHLTTRQDIQIHFVSLDRTPELWAKLEQDDVTIREACGNTVRNVTASPTAGIDPDEPFDVSPYAYAAFEYFLRNPICQEMGRKFKIAFSSSEKDTAYSYVHDVGLIPKINSAGQRGFKVVIGGGLGAQPMLAYPIYEFLEEDQLIPFIEAVIRVFDRYGERNNRNKARLKYLIQKLGLEEVLRLIEEEKITTKTKIYPINKDSLALPHLPSSSVKEEIDTANLLHYEQWLATNVFEQKQKGQFGVFIKVLIGDIKTDVARKFIELIRPLVSDEIRITQNQGLLLKFVPEENLPALYNALDKIGFTKRGFDSLADVTTCPGTDTCNLGISNSMTLASVLEDVIYQEYPDFIFNKDLKIKISGCMNSCGQHGLAEIGFHGSSLKAAGKVVPAVQVMLGGGTVGDGVGRVAERVIKTPSKRATDVLRALLNDFKTNGSQDENFHHYYDRQGKDYFYQLLKPLADLSTLKEDEFVDWGHEETFKTAIGVGECAGVVIDLVATLVFEAEEKLNWATQALEREAWADAIYHTYSVFISSAKAMLLDKGINSSTQIGTIKDFDTNYIESGDFALDGTFADLVLKINKQEPSALFAQEYFNSAAEFLKRIKIRREALLQS</sequence>
<dbReference type="SUPFAM" id="SSF55124">
    <property type="entry name" value="Nitrite/Sulfite reductase N-terminal domain-like"/>
    <property type="match status" value="2"/>
</dbReference>
<evidence type="ECO:0000259" key="8">
    <source>
        <dbReference type="Pfam" id="PF03460"/>
    </source>
</evidence>
<dbReference type="AlphaFoldDB" id="A0A1H7PBE5"/>
<feature type="domain" description="Nitrite/Sulfite reductase ferredoxin-like" evidence="8">
    <location>
        <begin position="321"/>
        <end position="386"/>
    </location>
</feature>
<dbReference type="Pfam" id="PF03460">
    <property type="entry name" value="NIR_SIR_ferr"/>
    <property type="match status" value="2"/>
</dbReference>
<feature type="domain" description="Nitrite/Sulfite reductase ferredoxin-like" evidence="8">
    <location>
        <begin position="47"/>
        <end position="112"/>
    </location>
</feature>
<protein>
    <submittedName>
        <fullName evidence="9">Sulfite reductase (Ferredoxin)</fullName>
    </submittedName>
</protein>